<dbReference type="RefSeq" id="WP_014202365.1">
    <property type="nucleotide sequence ID" value="NC_016599.1"/>
</dbReference>
<name>G8R319_OWEHD</name>
<dbReference type="EMBL" id="CP003156">
    <property type="protein sequence ID" value="AEV33013.1"/>
    <property type="molecule type" value="Genomic_DNA"/>
</dbReference>
<dbReference type="Pfam" id="PF02589">
    <property type="entry name" value="LUD_dom"/>
    <property type="match status" value="1"/>
</dbReference>
<dbReference type="InterPro" id="IPR024185">
    <property type="entry name" value="FTHF_cligase-like_sf"/>
</dbReference>
<dbReference type="Proteomes" id="UP000005631">
    <property type="component" value="Chromosome"/>
</dbReference>
<evidence type="ECO:0000313" key="3">
    <source>
        <dbReference type="Proteomes" id="UP000005631"/>
    </source>
</evidence>
<proteinExistence type="predicted"/>
<dbReference type="InterPro" id="IPR003741">
    <property type="entry name" value="LUD_dom"/>
</dbReference>
<sequence length="187" mass="20841">MSSRNQILQAIRGLNQEKTLLPEVPSYQHDTNHINLTFQKSALANGSRMVSEKDAKEWLRNLDSDLPIFSAEKEFDSGNTVLSDDPHNLEKLEVVILKAQFAVAENGAMWFDDENLPERILPFITQHLLVLLDQNEIVGDMHEAYERIGLNSTSFGLFVAGPSKTADIEQSLVIGAHGAMSVQIILL</sequence>
<dbReference type="Gene3D" id="3.40.50.10420">
    <property type="entry name" value="NagB/RpiA/CoA transferase-like"/>
    <property type="match status" value="1"/>
</dbReference>
<accession>G8R319</accession>
<protein>
    <recommendedName>
        <fullName evidence="1">LUD domain-containing protein</fullName>
    </recommendedName>
</protein>
<dbReference type="SUPFAM" id="SSF100950">
    <property type="entry name" value="NagB/RpiA/CoA transferase-like"/>
    <property type="match status" value="1"/>
</dbReference>
<dbReference type="PATRIC" id="fig|926562.3.peg.2046"/>
<organism evidence="2 3">
    <name type="scientific">Owenweeksia hongkongensis (strain DSM 17368 / CIP 108786 / JCM 12287 / NRRL B-23963 / UST20020801)</name>
    <dbReference type="NCBI Taxonomy" id="926562"/>
    <lineage>
        <taxon>Bacteria</taxon>
        <taxon>Pseudomonadati</taxon>
        <taxon>Bacteroidota</taxon>
        <taxon>Flavobacteriia</taxon>
        <taxon>Flavobacteriales</taxon>
        <taxon>Owenweeksiaceae</taxon>
        <taxon>Owenweeksia</taxon>
    </lineage>
</organism>
<reference evidence="2 3" key="1">
    <citation type="journal article" date="2012" name="Stand. Genomic Sci.">
        <title>Genome sequence of the orange-pigmented seawater bacterium Owenweeksia hongkongensis type strain (UST20020801(T)).</title>
        <authorList>
            <person name="Riedel T."/>
            <person name="Held B."/>
            <person name="Nolan M."/>
            <person name="Lucas S."/>
            <person name="Lapidus A."/>
            <person name="Tice H."/>
            <person name="Del Rio T.G."/>
            <person name="Cheng J.F."/>
            <person name="Han C."/>
            <person name="Tapia R."/>
            <person name="Goodwin L.A."/>
            <person name="Pitluck S."/>
            <person name="Liolios K."/>
            <person name="Mavromatis K."/>
            <person name="Pagani I."/>
            <person name="Ivanova N."/>
            <person name="Mikhailova N."/>
            <person name="Pati A."/>
            <person name="Chen A."/>
            <person name="Palaniappan K."/>
            <person name="Rohde M."/>
            <person name="Tindall B.J."/>
            <person name="Detter J.C."/>
            <person name="Goker M."/>
            <person name="Woyke T."/>
            <person name="Bristow J."/>
            <person name="Eisen J.A."/>
            <person name="Markowitz V."/>
            <person name="Hugenholtz P."/>
            <person name="Klenk H.P."/>
            <person name="Kyrpides N.C."/>
        </authorList>
    </citation>
    <scope>NUCLEOTIDE SEQUENCE</scope>
    <source>
        <strain evidence="3">DSM 17368 / JCM 12287 / NRRL B-23963</strain>
    </source>
</reference>
<dbReference type="PANTHER" id="PTHR43682">
    <property type="entry name" value="LACTATE UTILIZATION PROTEIN C"/>
    <property type="match status" value="1"/>
</dbReference>
<feature type="domain" description="LUD" evidence="1">
    <location>
        <begin position="89"/>
        <end position="187"/>
    </location>
</feature>
<evidence type="ECO:0000259" key="1">
    <source>
        <dbReference type="Pfam" id="PF02589"/>
    </source>
</evidence>
<dbReference type="KEGG" id="oho:Oweho_2037"/>
<dbReference type="STRING" id="926562.Oweho_2037"/>
<evidence type="ECO:0000313" key="2">
    <source>
        <dbReference type="EMBL" id="AEV33013.1"/>
    </source>
</evidence>
<keyword evidence="3" id="KW-1185">Reference proteome</keyword>
<dbReference type="AlphaFoldDB" id="G8R319"/>
<gene>
    <name evidence="2" type="ordered locus">Oweho_2037</name>
</gene>
<dbReference type="PANTHER" id="PTHR43682:SF1">
    <property type="entry name" value="LACTATE UTILIZATION PROTEIN C"/>
    <property type="match status" value="1"/>
</dbReference>
<dbReference type="InterPro" id="IPR037171">
    <property type="entry name" value="NagB/RpiA_transferase-like"/>
</dbReference>
<dbReference type="HOGENOM" id="CLU_090664_2_0_10"/>
<dbReference type="eggNOG" id="COG1556">
    <property type="taxonomic scope" value="Bacteria"/>
</dbReference>